<dbReference type="InterPro" id="IPR013783">
    <property type="entry name" value="Ig-like_fold"/>
</dbReference>
<name>A0ABX2FTL3_9BACT</name>
<protein>
    <recommendedName>
        <fullName evidence="4">T9SS type A sorting domain-containing protein</fullName>
    </recommendedName>
</protein>
<evidence type="ECO:0000313" key="3">
    <source>
        <dbReference type="Proteomes" id="UP000779507"/>
    </source>
</evidence>
<keyword evidence="1" id="KW-0732">Signal</keyword>
<reference evidence="2 3" key="1">
    <citation type="submission" date="2020-05" db="EMBL/GenBank/DDBJ databases">
        <title>Genomic Encyclopedia of Type Strains, Phase IV (KMG-V): Genome sequencing to study the core and pangenomes of soil and plant-associated prokaryotes.</title>
        <authorList>
            <person name="Whitman W."/>
        </authorList>
    </citation>
    <scope>NUCLEOTIDE SEQUENCE [LARGE SCALE GENOMIC DNA]</scope>
    <source>
        <strain evidence="2 3">9A</strain>
    </source>
</reference>
<evidence type="ECO:0008006" key="4">
    <source>
        <dbReference type="Google" id="ProtNLM"/>
    </source>
</evidence>
<organism evidence="2 3">
    <name type="scientific">Hymenobacter caeli</name>
    <dbReference type="NCBI Taxonomy" id="2735894"/>
    <lineage>
        <taxon>Bacteria</taxon>
        <taxon>Pseudomonadati</taxon>
        <taxon>Bacteroidota</taxon>
        <taxon>Cytophagia</taxon>
        <taxon>Cytophagales</taxon>
        <taxon>Hymenobacteraceae</taxon>
        <taxon>Hymenobacter</taxon>
    </lineage>
</organism>
<dbReference type="Gene3D" id="2.60.40.10">
    <property type="entry name" value="Immunoglobulins"/>
    <property type="match status" value="1"/>
</dbReference>
<gene>
    <name evidence="2" type="ORF">HNP98_003374</name>
</gene>
<keyword evidence="3" id="KW-1185">Reference proteome</keyword>
<comment type="caution">
    <text evidence="2">The sequence shown here is derived from an EMBL/GenBank/DDBJ whole genome shotgun (WGS) entry which is preliminary data.</text>
</comment>
<sequence>MHLRFLSLLVGLAAALPGRAALAQVVAPGQGGEVNPVRVTATTMELSFGTMGQGQGRVIAVALSNNGMPEPLAAVDNQFYKAATVFGQGDPLGKGYVIYAGPGHSVTITGLQPDTYYYFTDAEYNADGTSIIYNTRGSSMSTRTRSAPVAPAPLPVELTAFTGTVDARGTALLRWTTASERNTAFFAVERSADGAAFAEAGRVAAAGASSQPLAYQWPDPQRLTGPTYYRLRQADRDGAVHYSGVVTLSPPAPVARQVDVYPNPSAGRAVQLHLQGYGGESLTLRLADALGRPVLAQALAPANAQYLAPLALPQGLPAGTYFLTLASTSGPIRKRIVVSD</sequence>
<dbReference type="SUPFAM" id="SSF49265">
    <property type="entry name" value="Fibronectin type III"/>
    <property type="match status" value="1"/>
</dbReference>
<dbReference type="EMBL" id="JABSNP010000018">
    <property type="protein sequence ID" value="NRT20530.1"/>
    <property type="molecule type" value="Genomic_DNA"/>
</dbReference>
<dbReference type="InterPro" id="IPR036116">
    <property type="entry name" value="FN3_sf"/>
</dbReference>
<evidence type="ECO:0000313" key="2">
    <source>
        <dbReference type="EMBL" id="NRT20530.1"/>
    </source>
</evidence>
<dbReference type="Proteomes" id="UP000779507">
    <property type="component" value="Unassembled WGS sequence"/>
</dbReference>
<feature type="signal peptide" evidence="1">
    <location>
        <begin position="1"/>
        <end position="23"/>
    </location>
</feature>
<proteinExistence type="predicted"/>
<dbReference type="InterPro" id="IPR026444">
    <property type="entry name" value="Secre_tail"/>
</dbReference>
<feature type="chain" id="PRO_5047465736" description="T9SS type A sorting domain-containing protein" evidence="1">
    <location>
        <begin position="24"/>
        <end position="340"/>
    </location>
</feature>
<evidence type="ECO:0000256" key="1">
    <source>
        <dbReference type="SAM" id="SignalP"/>
    </source>
</evidence>
<accession>A0ABX2FTL3</accession>
<dbReference type="NCBIfam" id="TIGR04183">
    <property type="entry name" value="Por_Secre_tail"/>
    <property type="match status" value="1"/>
</dbReference>
<dbReference type="RefSeq" id="WP_173811302.1">
    <property type="nucleotide sequence ID" value="NZ_JABSNP010000018.1"/>
</dbReference>